<gene>
    <name evidence="1" type="ORF">SCUD_LOCUS2774</name>
</gene>
<dbReference type="EMBL" id="UZAK01002827">
    <property type="protein sequence ID" value="VDO76884.1"/>
    <property type="molecule type" value="Genomic_DNA"/>
</dbReference>
<organism evidence="3">
    <name type="scientific">Schistosoma curassoni</name>
    <dbReference type="NCBI Taxonomy" id="6186"/>
    <lineage>
        <taxon>Eukaryota</taxon>
        <taxon>Metazoa</taxon>
        <taxon>Spiralia</taxon>
        <taxon>Lophotrochozoa</taxon>
        <taxon>Platyhelminthes</taxon>
        <taxon>Trematoda</taxon>
        <taxon>Digenea</taxon>
        <taxon>Strigeidida</taxon>
        <taxon>Schistosomatoidea</taxon>
        <taxon>Schistosomatidae</taxon>
        <taxon>Schistosoma</taxon>
    </lineage>
</organism>
<sequence>TYSSRFGDVINNCKTSIAITGLRLTKFGTFKDSMVLWLSGKITKNRQQY</sequence>
<evidence type="ECO:0000313" key="2">
    <source>
        <dbReference type="Proteomes" id="UP000279833"/>
    </source>
</evidence>
<dbReference type="AlphaFoldDB" id="A0A183JJ98"/>
<dbReference type="Proteomes" id="UP000279833">
    <property type="component" value="Unassembled WGS sequence"/>
</dbReference>
<accession>A0A183JJ98</accession>
<name>A0A183JJ98_9TREM</name>
<reference evidence="1 2" key="2">
    <citation type="submission" date="2018-11" db="EMBL/GenBank/DDBJ databases">
        <authorList>
            <consortium name="Pathogen Informatics"/>
        </authorList>
    </citation>
    <scope>NUCLEOTIDE SEQUENCE [LARGE SCALE GENOMIC DNA]</scope>
    <source>
        <strain evidence="1">Dakar</strain>
        <strain evidence="2">Dakar, Senegal</strain>
    </source>
</reference>
<evidence type="ECO:0000313" key="1">
    <source>
        <dbReference type="EMBL" id="VDO76884.1"/>
    </source>
</evidence>
<evidence type="ECO:0000313" key="3">
    <source>
        <dbReference type="WBParaSite" id="SCUD_0000277301-mRNA-1"/>
    </source>
</evidence>
<protein>
    <submittedName>
        <fullName evidence="3">Transposase</fullName>
    </submittedName>
</protein>
<reference evidence="3" key="1">
    <citation type="submission" date="2016-06" db="UniProtKB">
        <authorList>
            <consortium name="WormBaseParasite"/>
        </authorList>
    </citation>
    <scope>IDENTIFICATION</scope>
</reference>
<keyword evidence="2" id="KW-1185">Reference proteome</keyword>
<dbReference type="WBParaSite" id="SCUD_0000277301-mRNA-1">
    <property type="protein sequence ID" value="SCUD_0000277301-mRNA-1"/>
    <property type="gene ID" value="SCUD_0000277301"/>
</dbReference>
<proteinExistence type="predicted"/>